<organism evidence="2 4">
    <name type="scientific">Bacillus clarus</name>
    <dbReference type="NCBI Taxonomy" id="2338372"/>
    <lineage>
        <taxon>Bacteria</taxon>
        <taxon>Bacillati</taxon>
        <taxon>Bacillota</taxon>
        <taxon>Bacilli</taxon>
        <taxon>Bacillales</taxon>
        <taxon>Bacillaceae</taxon>
        <taxon>Bacillus</taxon>
        <taxon>Bacillus cereus group</taxon>
    </lineage>
</organism>
<proteinExistence type="predicted"/>
<sequence length="68" mass="7545">MTVIASVKTCLASLRGAQANLSTLSQNAADEEAKRVFHECMLEMDSVIADLKNRVSVLEREEPQYKGF</sequence>
<dbReference type="Pfam" id="PF07870">
    <property type="entry name" value="DUF1657"/>
    <property type="match status" value="1"/>
</dbReference>
<evidence type="ECO:0000313" key="3">
    <source>
        <dbReference type="EMBL" id="RFT66992.1"/>
    </source>
</evidence>
<evidence type="ECO:0000313" key="2">
    <source>
        <dbReference type="EMBL" id="KFN04411.1"/>
    </source>
</evidence>
<dbReference type="EMBL" id="JMQC01000008">
    <property type="protein sequence ID" value="KFN04411.1"/>
    <property type="molecule type" value="Genomic_DNA"/>
</dbReference>
<accession>A0A090ZJL8</accession>
<feature type="coiled-coil region" evidence="1">
    <location>
        <begin position="14"/>
        <end position="61"/>
    </location>
</feature>
<keyword evidence="1" id="KW-0175">Coiled coil</keyword>
<dbReference type="InterPro" id="IPR035513">
    <property type="entry name" value="Invertase/methylesterase_inhib"/>
</dbReference>
<dbReference type="InterPro" id="IPR012452">
    <property type="entry name" value="DUF1657"/>
</dbReference>
<gene>
    <name evidence="3" type="ORF">D0U04_10985</name>
    <name evidence="2" type="ORF">DJ93_2106</name>
</gene>
<dbReference type="Proteomes" id="UP000029389">
    <property type="component" value="Unassembled WGS sequence"/>
</dbReference>
<evidence type="ECO:0000256" key="1">
    <source>
        <dbReference type="SAM" id="Coils"/>
    </source>
</evidence>
<dbReference type="AlphaFoldDB" id="A0A090ZJL8"/>
<protein>
    <submittedName>
        <fullName evidence="3">DUF1657 domain-containing protein</fullName>
    </submittedName>
</protein>
<evidence type="ECO:0000313" key="4">
    <source>
        <dbReference type="Proteomes" id="UP000029389"/>
    </source>
</evidence>
<comment type="caution">
    <text evidence="2">The sequence shown here is derived from an EMBL/GenBank/DDBJ whole genome shotgun (WGS) entry which is preliminary data.</text>
</comment>
<dbReference type="PATRIC" id="fig|1405.8.peg.2282"/>
<dbReference type="EMBL" id="QVOD01000010">
    <property type="protein sequence ID" value="RFT66992.1"/>
    <property type="molecule type" value="Genomic_DNA"/>
</dbReference>
<name>A0A090ZJL8_9BACI</name>
<dbReference type="Proteomes" id="UP000264294">
    <property type="component" value="Unassembled WGS sequence"/>
</dbReference>
<dbReference type="SUPFAM" id="SSF101148">
    <property type="entry name" value="Plant invertase/pectin methylesterase inhibitor"/>
    <property type="match status" value="1"/>
</dbReference>
<reference evidence="3 5" key="2">
    <citation type="submission" date="2018-08" db="EMBL/GenBank/DDBJ databases">
        <title>Bacillus clarus sp. nov. strain PS00077A.</title>
        <authorList>
            <person name="Mendez Acevedo M."/>
            <person name="Carroll L."/>
            <person name="Mukherjee M."/>
            <person name="Wiedmann M."/>
            <person name="Kovac J."/>
        </authorList>
    </citation>
    <scope>NUCLEOTIDE SEQUENCE [LARGE SCALE GENOMIC DNA]</scope>
    <source>
        <strain evidence="3 5">PS00077A</strain>
    </source>
</reference>
<keyword evidence="5" id="KW-1185">Reference proteome</keyword>
<evidence type="ECO:0000313" key="5">
    <source>
        <dbReference type="Proteomes" id="UP000264294"/>
    </source>
</evidence>
<dbReference type="STRING" id="1405.B7492_27625"/>
<reference evidence="2 4" key="1">
    <citation type="submission" date="2014-04" db="EMBL/GenBank/DDBJ databases">
        <authorList>
            <person name="Bishop-Lilly K.A."/>
            <person name="Broomall S.M."/>
            <person name="Chain P.S."/>
            <person name="Chertkov O."/>
            <person name="Coyne S.R."/>
            <person name="Daligault H.E."/>
            <person name="Davenport K.W."/>
            <person name="Erkkila T."/>
            <person name="Frey K.G."/>
            <person name="Gibbons H.S."/>
            <person name="Gu W."/>
            <person name="Jaissle J."/>
            <person name="Johnson S.L."/>
            <person name="Koroleva G.I."/>
            <person name="Ladner J.T."/>
            <person name="Lo C.-C."/>
            <person name="Minogue T.D."/>
            <person name="Munk C."/>
            <person name="Palacios G.F."/>
            <person name="Redden C.L."/>
            <person name="Rosenzweig C.N."/>
            <person name="Scholz M.B."/>
            <person name="Teshima H."/>
            <person name="Xu Y."/>
        </authorList>
    </citation>
    <scope>NUCLEOTIDE SEQUENCE [LARGE SCALE GENOMIC DNA]</scope>
    <source>
        <strain evidence="2 4">BHP</strain>
    </source>
</reference>
<dbReference type="RefSeq" id="WP_042980835.1">
    <property type="nucleotide sequence ID" value="NZ_JMQC01000008.1"/>
</dbReference>